<feature type="transmembrane region" description="Helical" evidence="1">
    <location>
        <begin position="223"/>
        <end position="239"/>
    </location>
</feature>
<proteinExistence type="predicted"/>
<reference evidence="2 3" key="1">
    <citation type="submission" date="2018-03" db="EMBL/GenBank/DDBJ databases">
        <title>The ancient ancestry and fast evolution of plastids.</title>
        <authorList>
            <person name="Moore K.R."/>
            <person name="Magnabosco C."/>
            <person name="Momper L."/>
            <person name="Gold D.A."/>
            <person name="Bosak T."/>
            <person name="Fournier G.P."/>
        </authorList>
    </citation>
    <scope>NUCLEOTIDE SEQUENCE [LARGE SCALE GENOMIC DNA]</scope>
    <source>
        <strain evidence="2 3">CCALA 037</strain>
    </source>
</reference>
<evidence type="ECO:0000313" key="2">
    <source>
        <dbReference type="EMBL" id="PSB59250.1"/>
    </source>
</evidence>
<keyword evidence="1" id="KW-0812">Transmembrane</keyword>
<feature type="transmembrane region" description="Helical" evidence="1">
    <location>
        <begin position="132"/>
        <end position="151"/>
    </location>
</feature>
<evidence type="ECO:0000256" key="1">
    <source>
        <dbReference type="SAM" id="Phobius"/>
    </source>
</evidence>
<protein>
    <recommendedName>
        <fullName evidence="4">Oligosaccharide repeat unit polymerase</fullName>
    </recommendedName>
</protein>
<gene>
    <name evidence="2" type="ORF">C7B77_01745</name>
</gene>
<keyword evidence="1" id="KW-1133">Transmembrane helix</keyword>
<keyword evidence="3" id="KW-1185">Reference proteome</keyword>
<dbReference type="OrthoDB" id="528851at2"/>
<feature type="transmembrane region" description="Helical" evidence="1">
    <location>
        <begin position="245"/>
        <end position="263"/>
    </location>
</feature>
<feature type="transmembrane region" description="Helical" evidence="1">
    <location>
        <begin position="71"/>
        <end position="91"/>
    </location>
</feature>
<comment type="caution">
    <text evidence="2">The sequence shown here is derived from an EMBL/GenBank/DDBJ whole genome shotgun (WGS) entry which is preliminary data.</text>
</comment>
<evidence type="ECO:0008006" key="4">
    <source>
        <dbReference type="Google" id="ProtNLM"/>
    </source>
</evidence>
<feature type="transmembrane region" description="Helical" evidence="1">
    <location>
        <begin position="97"/>
        <end position="120"/>
    </location>
</feature>
<dbReference type="RefSeq" id="WP_106299716.1">
    <property type="nucleotide sequence ID" value="NZ_PVWO01000010.1"/>
</dbReference>
<evidence type="ECO:0000313" key="3">
    <source>
        <dbReference type="Proteomes" id="UP000238937"/>
    </source>
</evidence>
<accession>A0A2T1GMZ7</accession>
<feature type="transmembrane region" description="Helical" evidence="1">
    <location>
        <begin position="373"/>
        <end position="393"/>
    </location>
</feature>
<organism evidence="2 3">
    <name type="scientific">Chamaesiphon polymorphus CCALA 037</name>
    <dbReference type="NCBI Taxonomy" id="2107692"/>
    <lineage>
        <taxon>Bacteria</taxon>
        <taxon>Bacillati</taxon>
        <taxon>Cyanobacteriota</taxon>
        <taxon>Cyanophyceae</taxon>
        <taxon>Gomontiellales</taxon>
        <taxon>Chamaesiphonaceae</taxon>
        <taxon>Chamaesiphon</taxon>
    </lineage>
</organism>
<sequence length="447" mass="49385">MRAKKIGKKGFYKSSTLALAAFSTAFYSRILCSITRLPSVLNHLHFLVVPLTTAIILTTSRPKDPKQISSVWMLLAGLSILFGVMTASALLNQAGVINIIVDFSILGGPFMLLMAIVCIPMSAISFNRFRDWIINSSYANMALAFIQWPLLKFNKISAGGLDATDGMAGVFFVSGAGNYVSTTVSIYFGIYLVMFATTVPLWVRWGTLLAAMFQLQLSDSKQVLFALFFGWGMLILLTMKDVGKTLTYTIAIILVVAVFYWCIQNVDAFAGFKNYLDKDGVYGPDGEATRIKPIAFSIIPTFYQYPLNWLLGLGPGHTAGRLGGWLLKENWAILGPLGATIHPASQALLKAYYGSWLALESTMFCPLFGWAGIWGDLGIVGLCAYLCLGWIVWRYICVDNLGRFLLLSVAGFGFIFTQMEEPGYMYFVATLIGLRWHEKRAQSLITC</sequence>
<dbReference type="Proteomes" id="UP000238937">
    <property type="component" value="Unassembled WGS sequence"/>
</dbReference>
<feature type="transmembrane region" description="Helical" evidence="1">
    <location>
        <begin position="400"/>
        <end position="419"/>
    </location>
</feature>
<dbReference type="AlphaFoldDB" id="A0A2T1GMZ7"/>
<dbReference type="EMBL" id="PVWO01000010">
    <property type="protein sequence ID" value="PSB59250.1"/>
    <property type="molecule type" value="Genomic_DNA"/>
</dbReference>
<feature type="transmembrane region" description="Helical" evidence="1">
    <location>
        <begin position="184"/>
        <end position="203"/>
    </location>
</feature>
<keyword evidence="1" id="KW-0472">Membrane</keyword>
<name>A0A2T1GMZ7_9CYAN</name>